<dbReference type="RefSeq" id="WP_310422507.1">
    <property type="nucleotide sequence ID" value="NZ_JAVDYC010000001.1"/>
</dbReference>
<dbReference type="AlphaFoldDB" id="A0AAE4CVU9"/>
<evidence type="ECO:0000256" key="1">
    <source>
        <dbReference type="SAM" id="SignalP"/>
    </source>
</evidence>
<protein>
    <submittedName>
        <fullName evidence="2">Uncharacterized protein</fullName>
    </submittedName>
</protein>
<accession>A0AAE4CVU9</accession>
<feature type="chain" id="PRO_5042026677" evidence="1">
    <location>
        <begin position="31"/>
        <end position="329"/>
    </location>
</feature>
<evidence type="ECO:0000313" key="2">
    <source>
        <dbReference type="EMBL" id="MDR7326575.1"/>
    </source>
</evidence>
<comment type="caution">
    <text evidence="2">The sequence shown here is derived from an EMBL/GenBank/DDBJ whole genome shotgun (WGS) entry which is preliminary data.</text>
</comment>
<keyword evidence="3" id="KW-1185">Reference proteome</keyword>
<organism evidence="2 3">
    <name type="scientific">Catenuloplanes niger</name>
    <dbReference type="NCBI Taxonomy" id="587534"/>
    <lineage>
        <taxon>Bacteria</taxon>
        <taxon>Bacillati</taxon>
        <taxon>Actinomycetota</taxon>
        <taxon>Actinomycetes</taxon>
        <taxon>Micromonosporales</taxon>
        <taxon>Micromonosporaceae</taxon>
        <taxon>Catenuloplanes</taxon>
    </lineage>
</organism>
<dbReference type="Proteomes" id="UP001183629">
    <property type="component" value="Unassembled WGS sequence"/>
</dbReference>
<feature type="signal peptide" evidence="1">
    <location>
        <begin position="1"/>
        <end position="30"/>
    </location>
</feature>
<dbReference type="EMBL" id="JAVDYC010000001">
    <property type="protein sequence ID" value="MDR7326575.1"/>
    <property type="molecule type" value="Genomic_DNA"/>
</dbReference>
<gene>
    <name evidence="2" type="ORF">J2S44_006825</name>
</gene>
<keyword evidence="1" id="KW-0732">Signal</keyword>
<reference evidence="2 3" key="1">
    <citation type="submission" date="2023-07" db="EMBL/GenBank/DDBJ databases">
        <title>Sequencing the genomes of 1000 actinobacteria strains.</title>
        <authorList>
            <person name="Klenk H.-P."/>
        </authorList>
    </citation>
    <scope>NUCLEOTIDE SEQUENCE [LARGE SCALE GENOMIC DNA]</scope>
    <source>
        <strain evidence="2 3">DSM 44711</strain>
    </source>
</reference>
<name>A0AAE4CVU9_9ACTN</name>
<sequence length="329" mass="34206">MNSPLRTIAPMLAAAGLLGTVALTATPAVAAPEATATTCRVNHLPLPQNATGYTTIIAGGDVKGRYAVGSVEIAGRTEQVLWKDGAVSVPPLPFGEGELRDVNSSGVAVGYGLTMNRHVVPVAWSAAGGLRELPVPYEGWAGDAFAINSRGDIVGQVNDPADVDDQLAVRWPADAPGTVEVMAAEGPHYGLGVDEDGTVLAQLGNYVWNPGPAAVWDPDTDEVELLGEGTFATEISGGYVAGSKPGPDGDLQMIFNLNGRDREVRALDTVTTVNRFGDAAGWGPLIERRNGSTLTLESPAGYPFVSVLSDTGIAYGKSAGLPVRWTNCR</sequence>
<evidence type="ECO:0000313" key="3">
    <source>
        <dbReference type="Proteomes" id="UP001183629"/>
    </source>
</evidence>
<proteinExistence type="predicted"/>